<dbReference type="SUPFAM" id="SSF81321">
    <property type="entry name" value="Family A G protein-coupled receptor-like"/>
    <property type="match status" value="1"/>
</dbReference>
<gene>
    <name evidence="10" type="ORF">OXX778_LOCUS4540</name>
</gene>
<evidence type="ECO:0000256" key="7">
    <source>
        <dbReference type="ARBA" id="ARBA00023224"/>
    </source>
</evidence>
<feature type="transmembrane region" description="Helical" evidence="8">
    <location>
        <begin position="56"/>
        <end position="75"/>
    </location>
</feature>
<dbReference type="PROSITE" id="PS50262">
    <property type="entry name" value="G_PROTEIN_RECEP_F1_2"/>
    <property type="match status" value="1"/>
</dbReference>
<name>A0A813Q6V9_9BILA</name>
<sequence>MNLTMAEEFVQAQAIDYFEKIVSFLPLVLIFIGTIGNISCFFIFRFSSQFKKIPSMVFLSIVAVTDTTSLFVWNLNYFLEPNFNTILENLSIFNCKFFSFIQEFSIQSSSNILGIMCIDRFFSIISTPGSIYSKLPFASVKSSYLWIIAVMLVILSINLHFLITNGNYSHIESTNLTLTELINGTINNYSYSQREEEICFWYSSDFNIYPLWDQISIIIYNVIPFTIMLIFNTLLIAKTILINKSIKKIKNRETLRAIKRKRRLTISILSITFAFIVLTLPASIAYGFFLNYFNSMGSRGKAFLHLLDFFGFFFHSSLFINCFITNIKFRKYVLTKIRRLFKINKKSPNENSNSII</sequence>
<evidence type="ECO:0000313" key="10">
    <source>
        <dbReference type="EMBL" id="CAF0763062.1"/>
    </source>
</evidence>
<evidence type="ECO:0000256" key="3">
    <source>
        <dbReference type="ARBA" id="ARBA00022989"/>
    </source>
</evidence>
<keyword evidence="3 8" id="KW-1133">Transmembrane helix</keyword>
<evidence type="ECO:0000256" key="8">
    <source>
        <dbReference type="SAM" id="Phobius"/>
    </source>
</evidence>
<dbReference type="EMBL" id="CAJNOC010000451">
    <property type="protein sequence ID" value="CAF0763062.1"/>
    <property type="molecule type" value="Genomic_DNA"/>
</dbReference>
<keyword evidence="4" id="KW-0297">G-protein coupled receptor</keyword>
<dbReference type="AlphaFoldDB" id="A0A813Q6V9"/>
<feature type="transmembrane region" description="Helical" evidence="8">
    <location>
        <begin position="264"/>
        <end position="289"/>
    </location>
</feature>
<dbReference type="Gene3D" id="1.20.1070.10">
    <property type="entry name" value="Rhodopsin 7-helix transmembrane proteins"/>
    <property type="match status" value="1"/>
</dbReference>
<evidence type="ECO:0000259" key="9">
    <source>
        <dbReference type="PROSITE" id="PS50262"/>
    </source>
</evidence>
<dbReference type="GO" id="GO:0005886">
    <property type="term" value="C:plasma membrane"/>
    <property type="evidence" value="ECO:0007669"/>
    <property type="project" value="TreeGrafter"/>
</dbReference>
<dbReference type="PANTHER" id="PTHR45695:SF9">
    <property type="entry name" value="LEUCOKININ RECEPTOR"/>
    <property type="match status" value="1"/>
</dbReference>
<feature type="domain" description="G-protein coupled receptors family 1 profile" evidence="9">
    <location>
        <begin position="36"/>
        <end position="325"/>
    </location>
</feature>
<feature type="transmembrane region" description="Helical" evidence="8">
    <location>
        <begin position="144"/>
        <end position="163"/>
    </location>
</feature>
<dbReference type="PANTHER" id="PTHR45695">
    <property type="entry name" value="LEUCOKININ RECEPTOR-RELATED"/>
    <property type="match status" value="1"/>
</dbReference>
<dbReference type="Proteomes" id="UP000663879">
    <property type="component" value="Unassembled WGS sequence"/>
</dbReference>
<dbReference type="InterPro" id="IPR000276">
    <property type="entry name" value="GPCR_Rhodpsn"/>
</dbReference>
<organism evidence="10 11">
    <name type="scientific">Brachionus calyciflorus</name>
    <dbReference type="NCBI Taxonomy" id="104777"/>
    <lineage>
        <taxon>Eukaryota</taxon>
        <taxon>Metazoa</taxon>
        <taxon>Spiralia</taxon>
        <taxon>Gnathifera</taxon>
        <taxon>Rotifera</taxon>
        <taxon>Eurotatoria</taxon>
        <taxon>Monogononta</taxon>
        <taxon>Pseudotrocha</taxon>
        <taxon>Ploima</taxon>
        <taxon>Brachionidae</taxon>
        <taxon>Brachionus</taxon>
    </lineage>
</organism>
<evidence type="ECO:0000256" key="2">
    <source>
        <dbReference type="ARBA" id="ARBA00022692"/>
    </source>
</evidence>
<feature type="transmembrane region" description="Helical" evidence="8">
    <location>
        <begin position="217"/>
        <end position="243"/>
    </location>
</feature>
<dbReference type="PROSITE" id="PS00237">
    <property type="entry name" value="G_PROTEIN_RECEP_F1_1"/>
    <property type="match status" value="1"/>
</dbReference>
<evidence type="ECO:0000256" key="6">
    <source>
        <dbReference type="ARBA" id="ARBA00023170"/>
    </source>
</evidence>
<keyword evidence="11" id="KW-1185">Reference proteome</keyword>
<keyword evidence="5 8" id="KW-0472">Membrane</keyword>
<evidence type="ECO:0000256" key="1">
    <source>
        <dbReference type="ARBA" id="ARBA00004141"/>
    </source>
</evidence>
<keyword evidence="7" id="KW-0807">Transducer</keyword>
<evidence type="ECO:0000256" key="5">
    <source>
        <dbReference type="ARBA" id="ARBA00023136"/>
    </source>
</evidence>
<feature type="transmembrane region" description="Helical" evidence="8">
    <location>
        <begin position="24"/>
        <end position="44"/>
    </location>
</feature>
<keyword evidence="2 8" id="KW-0812">Transmembrane</keyword>
<accession>A0A813Q6V9</accession>
<evidence type="ECO:0000256" key="4">
    <source>
        <dbReference type="ARBA" id="ARBA00023040"/>
    </source>
</evidence>
<protein>
    <recommendedName>
        <fullName evidence="9">G-protein coupled receptors family 1 profile domain-containing protein</fullName>
    </recommendedName>
</protein>
<dbReference type="InterPro" id="IPR017452">
    <property type="entry name" value="GPCR_Rhodpsn_7TM"/>
</dbReference>
<dbReference type="Pfam" id="PF00001">
    <property type="entry name" value="7tm_1"/>
    <property type="match status" value="1"/>
</dbReference>
<keyword evidence="6" id="KW-0675">Receptor</keyword>
<dbReference type="CDD" id="cd00637">
    <property type="entry name" value="7tm_classA_rhodopsin-like"/>
    <property type="match status" value="1"/>
</dbReference>
<comment type="subcellular location">
    <subcellularLocation>
        <location evidence="1">Membrane</location>
        <topology evidence="1">Multi-pass membrane protein</topology>
    </subcellularLocation>
</comment>
<proteinExistence type="predicted"/>
<feature type="transmembrane region" description="Helical" evidence="8">
    <location>
        <begin position="309"/>
        <end position="329"/>
    </location>
</feature>
<reference evidence="10" key="1">
    <citation type="submission" date="2021-02" db="EMBL/GenBank/DDBJ databases">
        <authorList>
            <person name="Nowell W R."/>
        </authorList>
    </citation>
    <scope>NUCLEOTIDE SEQUENCE</scope>
    <source>
        <strain evidence="10">Ploen Becks lab</strain>
    </source>
</reference>
<comment type="caution">
    <text evidence="10">The sequence shown here is derived from an EMBL/GenBank/DDBJ whole genome shotgun (WGS) entry which is preliminary data.</text>
</comment>
<dbReference type="GO" id="GO:0004930">
    <property type="term" value="F:G protein-coupled receptor activity"/>
    <property type="evidence" value="ECO:0007669"/>
    <property type="project" value="UniProtKB-KW"/>
</dbReference>
<evidence type="ECO:0000313" key="11">
    <source>
        <dbReference type="Proteomes" id="UP000663879"/>
    </source>
</evidence>